<keyword evidence="3" id="KW-1185">Reference proteome</keyword>
<dbReference type="Gene3D" id="3.20.20.140">
    <property type="entry name" value="Metal-dependent hydrolases"/>
    <property type="match status" value="1"/>
</dbReference>
<proteinExistence type="predicted"/>
<dbReference type="SUPFAM" id="SSF51556">
    <property type="entry name" value="Metallo-dependent hydrolases"/>
    <property type="match status" value="1"/>
</dbReference>
<dbReference type="InterPro" id="IPR011059">
    <property type="entry name" value="Metal-dep_hydrolase_composite"/>
</dbReference>
<organism evidence="2 3">
    <name type="scientific">Pendulispora brunnea</name>
    <dbReference type="NCBI Taxonomy" id="2905690"/>
    <lineage>
        <taxon>Bacteria</taxon>
        <taxon>Pseudomonadati</taxon>
        <taxon>Myxococcota</taxon>
        <taxon>Myxococcia</taxon>
        <taxon>Myxococcales</taxon>
        <taxon>Sorangiineae</taxon>
        <taxon>Pendulisporaceae</taxon>
        <taxon>Pendulispora</taxon>
    </lineage>
</organism>
<evidence type="ECO:0000259" key="1">
    <source>
        <dbReference type="Pfam" id="PF01979"/>
    </source>
</evidence>
<dbReference type="InterPro" id="IPR006680">
    <property type="entry name" value="Amidohydro-rel"/>
</dbReference>
<dbReference type="InterPro" id="IPR051781">
    <property type="entry name" value="Metallo-dep_Hydrolase"/>
</dbReference>
<protein>
    <submittedName>
        <fullName evidence="2">Amidohydrolase family protein</fullName>
    </submittedName>
</protein>
<evidence type="ECO:0000313" key="2">
    <source>
        <dbReference type="EMBL" id="WXA99219.1"/>
    </source>
</evidence>
<dbReference type="Gene3D" id="2.30.40.10">
    <property type="entry name" value="Urease, subunit C, domain 1"/>
    <property type="match status" value="1"/>
</dbReference>
<dbReference type="PANTHER" id="PTHR43135">
    <property type="entry name" value="ALPHA-D-RIBOSE 1-METHYLPHOSPHONATE 5-TRIPHOSPHATE DIPHOSPHATASE"/>
    <property type="match status" value="1"/>
</dbReference>
<sequence length="427" mass="45498">MSDTVVLRGATLIDGTDRAPIANAILVVRGETIVAAGDDAGPIPEGARIVACEGKTIMPGLVSNHAHVGLVDGADVGPGHYTRPNILRQLAQYEAYGVTTVTSLGLNGALFCELRDEMHAGKHPGADLFGVDRGIGVPNGAPPEAMFPLGNDQLVRPRTPAEARAAVRDMADRRTDFVKLWLDDFAGALPVKMAPAIYEAVINEAHARGVRVAAHIHDLEDARAVARAGVDLIAHGVRDARVDDAFVRLLEANRTWYVPTLALDESTFAYAERPDWTTESFTQRALQPALRARFEDPAWRARTQGEPKSAAARASLATNLRNLKTLHDAGISIGFGADSGGTPLRVPGVSEHRELALMVEAGLTPLQAIRLATQHAAALLQLGDRGVLGPGKRADFIVLDADPSHTIANSKAISTVWHRGRPVAPRA</sequence>
<accession>A0ABZ2KQF5</accession>
<dbReference type="Pfam" id="PF01979">
    <property type="entry name" value="Amidohydro_1"/>
    <property type="match status" value="1"/>
</dbReference>
<dbReference type="Proteomes" id="UP001379533">
    <property type="component" value="Chromosome"/>
</dbReference>
<dbReference type="PANTHER" id="PTHR43135:SF3">
    <property type="entry name" value="ALPHA-D-RIBOSE 1-METHYLPHOSPHONATE 5-TRIPHOSPHATE DIPHOSPHATASE"/>
    <property type="match status" value="1"/>
</dbReference>
<feature type="domain" description="Amidohydrolase-related" evidence="1">
    <location>
        <begin position="56"/>
        <end position="422"/>
    </location>
</feature>
<gene>
    <name evidence="2" type="ORF">LZC95_20645</name>
</gene>
<dbReference type="EMBL" id="CP089982">
    <property type="protein sequence ID" value="WXA99219.1"/>
    <property type="molecule type" value="Genomic_DNA"/>
</dbReference>
<dbReference type="RefSeq" id="WP_394849852.1">
    <property type="nucleotide sequence ID" value="NZ_CP089982.1"/>
</dbReference>
<dbReference type="SUPFAM" id="SSF51338">
    <property type="entry name" value="Composite domain of metallo-dependent hydrolases"/>
    <property type="match status" value="1"/>
</dbReference>
<dbReference type="InterPro" id="IPR032466">
    <property type="entry name" value="Metal_Hydrolase"/>
</dbReference>
<evidence type="ECO:0000313" key="3">
    <source>
        <dbReference type="Proteomes" id="UP001379533"/>
    </source>
</evidence>
<name>A0ABZ2KQF5_9BACT</name>
<reference evidence="2 3" key="1">
    <citation type="submission" date="2021-12" db="EMBL/GenBank/DDBJ databases">
        <title>Discovery of the Pendulisporaceae a myxobacterial family with distinct sporulation behavior and unique specialized metabolism.</title>
        <authorList>
            <person name="Garcia R."/>
            <person name="Popoff A."/>
            <person name="Bader C.D."/>
            <person name="Loehr J."/>
            <person name="Walesch S."/>
            <person name="Walt C."/>
            <person name="Boldt J."/>
            <person name="Bunk B."/>
            <person name="Haeckl F.J.F.P.J."/>
            <person name="Gunesch A.P."/>
            <person name="Birkelbach J."/>
            <person name="Nuebel U."/>
            <person name="Pietschmann T."/>
            <person name="Bach T."/>
            <person name="Mueller R."/>
        </authorList>
    </citation>
    <scope>NUCLEOTIDE SEQUENCE [LARGE SCALE GENOMIC DNA]</scope>
    <source>
        <strain evidence="2 3">MSr12523</strain>
    </source>
</reference>